<protein>
    <submittedName>
        <fullName evidence="1">Uncharacterized protein</fullName>
    </submittedName>
</protein>
<keyword evidence="2" id="KW-1185">Reference proteome</keyword>
<gene>
    <name evidence="1" type="ORF">M9H77_17812</name>
</gene>
<dbReference type="EMBL" id="CM044704">
    <property type="protein sequence ID" value="KAI5667959.1"/>
    <property type="molecule type" value="Genomic_DNA"/>
</dbReference>
<dbReference type="Proteomes" id="UP001060085">
    <property type="component" value="Linkage Group LG04"/>
</dbReference>
<organism evidence="1 2">
    <name type="scientific">Catharanthus roseus</name>
    <name type="common">Madagascar periwinkle</name>
    <name type="synonym">Vinca rosea</name>
    <dbReference type="NCBI Taxonomy" id="4058"/>
    <lineage>
        <taxon>Eukaryota</taxon>
        <taxon>Viridiplantae</taxon>
        <taxon>Streptophyta</taxon>
        <taxon>Embryophyta</taxon>
        <taxon>Tracheophyta</taxon>
        <taxon>Spermatophyta</taxon>
        <taxon>Magnoliopsida</taxon>
        <taxon>eudicotyledons</taxon>
        <taxon>Gunneridae</taxon>
        <taxon>Pentapetalae</taxon>
        <taxon>asterids</taxon>
        <taxon>lamiids</taxon>
        <taxon>Gentianales</taxon>
        <taxon>Apocynaceae</taxon>
        <taxon>Rauvolfioideae</taxon>
        <taxon>Vinceae</taxon>
        <taxon>Catharanthinae</taxon>
        <taxon>Catharanthus</taxon>
    </lineage>
</organism>
<reference evidence="2" key="1">
    <citation type="journal article" date="2023" name="Nat. Plants">
        <title>Single-cell RNA sequencing provides a high-resolution roadmap for understanding the multicellular compartmentation of specialized metabolism.</title>
        <authorList>
            <person name="Sun S."/>
            <person name="Shen X."/>
            <person name="Li Y."/>
            <person name="Li Y."/>
            <person name="Wang S."/>
            <person name="Li R."/>
            <person name="Zhang H."/>
            <person name="Shen G."/>
            <person name="Guo B."/>
            <person name="Wei J."/>
            <person name="Xu J."/>
            <person name="St-Pierre B."/>
            <person name="Chen S."/>
            <person name="Sun C."/>
        </authorList>
    </citation>
    <scope>NUCLEOTIDE SEQUENCE [LARGE SCALE GENOMIC DNA]</scope>
</reference>
<name>A0ACC0B5Q9_CATRO</name>
<accession>A0ACC0B5Q9</accession>
<proteinExistence type="predicted"/>
<evidence type="ECO:0000313" key="1">
    <source>
        <dbReference type="EMBL" id="KAI5667959.1"/>
    </source>
</evidence>
<sequence>MENKLERRWTQENTQYISQTKITEIVVRAHQKDGCRRILDNMRMTNTGSVSHVPGSKERKEDRDLLETVGPDLPSPQFEYHELELITRLQSFQQCFKGKHCINGRAVEPFVLEKIDTQGKPTSTVLGPLALYCSFRIPIPVSFKTHQIFAKRLRHIKFLLHIPQQTTKWTFSDHLCQ</sequence>
<comment type="caution">
    <text evidence="1">The sequence shown here is derived from an EMBL/GenBank/DDBJ whole genome shotgun (WGS) entry which is preliminary data.</text>
</comment>
<evidence type="ECO:0000313" key="2">
    <source>
        <dbReference type="Proteomes" id="UP001060085"/>
    </source>
</evidence>